<dbReference type="EMBL" id="MHMQ01000023">
    <property type="protein sequence ID" value="OGZ30285.1"/>
    <property type="molecule type" value="Genomic_DNA"/>
</dbReference>
<dbReference type="Proteomes" id="UP000177486">
    <property type="component" value="Unassembled WGS sequence"/>
</dbReference>
<gene>
    <name evidence="1" type="ORF">A2931_04135</name>
</gene>
<reference evidence="1 2" key="1">
    <citation type="journal article" date="2016" name="Nat. Commun.">
        <title>Thousands of microbial genomes shed light on interconnected biogeochemical processes in an aquifer system.</title>
        <authorList>
            <person name="Anantharaman K."/>
            <person name="Brown C.T."/>
            <person name="Hug L.A."/>
            <person name="Sharon I."/>
            <person name="Castelle C.J."/>
            <person name="Probst A.J."/>
            <person name="Thomas B.C."/>
            <person name="Singh A."/>
            <person name="Wilkins M.J."/>
            <person name="Karaoz U."/>
            <person name="Brodie E.L."/>
            <person name="Williams K.H."/>
            <person name="Hubbard S.S."/>
            <person name="Banfield J.F."/>
        </authorList>
    </citation>
    <scope>NUCLEOTIDE SEQUENCE [LARGE SCALE GENOMIC DNA]</scope>
</reference>
<evidence type="ECO:0000313" key="2">
    <source>
        <dbReference type="Proteomes" id="UP000177486"/>
    </source>
</evidence>
<name>A0A1G2EWV2_9BACT</name>
<comment type="caution">
    <text evidence="1">The sequence shown here is derived from an EMBL/GenBank/DDBJ whole genome shotgun (WGS) entry which is preliminary data.</text>
</comment>
<dbReference type="AlphaFoldDB" id="A0A1G2EWV2"/>
<organism evidence="1 2">
    <name type="scientific">Candidatus Niyogibacteria bacterium RIFCSPLOWO2_01_FULL_45_48</name>
    <dbReference type="NCBI Taxonomy" id="1801724"/>
    <lineage>
        <taxon>Bacteria</taxon>
        <taxon>Candidatus Niyogiibacteriota</taxon>
    </lineage>
</organism>
<protein>
    <submittedName>
        <fullName evidence="1">Uncharacterized protein</fullName>
    </submittedName>
</protein>
<sequence>MDKLKEFGTIKTTPEQKAKIKQMAQELADNLNGNVKKGPNLSDLCKCGHTYGSHPFLKRRTEGFPMPPAYSCIDCKCKKFELDKNSE</sequence>
<proteinExistence type="predicted"/>
<accession>A0A1G2EWV2</accession>
<evidence type="ECO:0000313" key="1">
    <source>
        <dbReference type="EMBL" id="OGZ30285.1"/>
    </source>
</evidence>